<protein>
    <recommendedName>
        <fullName evidence="4">DUF4124 domain-containing protein</fullName>
    </recommendedName>
</protein>
<dbReference type="AlphaFoldDB" id="A0A3D8VA04"/>
<keyword evidence="1" id="KW-0732">Signal</keyword>
<evidence type="ECO:0000313" key="2">
    <source>
        <dbReference type="EMBL" id="RDY66155.1"/>
    </source>
</evidence>
<comment type="caution">
    <text evidence="2">The sequence shown here is derived from an EMBL/GenBank/DDBJ whole genome shotgun (WGS) entry which is preliminary data.</text>
</comment>
<reference evidence="2 3" key="1">
    <citation type="submission" date="2018-08" db="EMBL/GenBank/DDBJ databases">
        <title>Lysobacter soli KCTC 22011, whole genome shotgun sequence.</title>
        <authorList>
            <person name="Zhang X."/>
            <person name="Feng G."/>
            <person name="Zhu H."/>
        </authorList>
    </citation>
    <scope>NUCLEOTIDE SEQUENCE [LARGE SCALE GENOMIC DNA]</scope>
    <source>
        <strain evidence="2 3">KCTC 22011</strain>
    </source>
</reference>
<evidence type="ECO:0000313" key="3">
    <source>
        <dbReference type="Proteomes" id="UP000256829"/>
    </source>
</evidence>
<gene>
    <name evidence="2" type="ORF">DX912_14370</name>
</gene>
<feature type="signal peptide" evidence="1">
    <location>
        <begin position="1"/>
        <end position="40"/>
    </location>
</feature>
<name>A0A3D8VA04_9GAMM</name>
<dbReference type="Proteomes" id="UP000256829">
    <property type="component" value="Unassembled WGS sequence"/>
</dbReference>
<sequence length="205" mass="22398">MTTFHHRARINRALRHRMTRAMAAWSPVLLLLCALAPAHAAGGLHRCEAPDGSAVYTDSACAAFDAKPAPMSTELLNRLAMDDAVFNADSSRARSLSTAIRVRRAPQAGCARSPGQLSMDLLASFAMGDVNRIAESVHWPGLRHRQAQVVMNRLMQLARTSLVDASFWPGLADGSGGAMQLTFDRPQRVMEVGVERYAGCYFVRF</sequence>
<dbReference type="EMBL" id="QTJR01000011">
    <property type="protein sequence ID" value="RDY66155.1"/>
    <property type="molecule type" value="Genomic_DNA"/>
</dbReference>
<evidence type="ECO:0000256" key="1">
    <source>
        <dbReference type="SAM" id="SignalP"/>
    </source>
</evidence>
<evidence type="ECO:0008006" key="4">
    <source>
        <dbReference type="Google" id="ProtNLM"/>
    </source>
</evidence>
<accession>A0A3D8VA04</accession>
<feature type="chain" id="PRO_5017780254" description="DUF4124 domain-containing protein" evidence="1">
    <location>
        <begin position="41"/>
        <end position="205"/>
    </location>
</feature>
<proteinExistence type="predicted"/>
<dbReference type="RefSeq" id="WP_115843463.1">
    <property type="nucleotide sequence ID" value="NZ_CP183976.1"/>
</dbReference>
<organism evidence="2 3">
    <name type="scientific">Lysobacter soli</name>
    <dbReference type="NCBI Taxonomy" id="453783"/>
    <lineage>
        <taxon>Bacteria</taxon>
        <taxon>Pseudomonadati</taxon>
        <taxon>Pseudomonadota</taxon>
        <taxon>Gammaproteobacteria</taxon>
        <taxon>Lysobacterales</taxon>
        <taxon>Lysobacteraceae</taxon>
        <taxon>Lysobacter</taxon>
    </lineage>
</organism>
<keyword evidence="3" id="KW-1185">Reference proteome</keyword>